<evidence type="ECO:0000313" key="3">
    <source>
        <dbReference type="EMBL" id="MDX6849588.1"/>
    </source>
</evidence>
<keyword evidence="4" id="KW-1185">Reference proteome</keyword>
<accession>A0ABU4S157</accession>
<feature type="repeat" description="TPR" evidence="1">
    <location>
        <begin position="187"/>
        <end position="220"/>
    </location>
</feature>
<reference evidence="3 4" key="1">
    <citation type="submission" date="2023-11" db="EMBL/GenBank/DDBJ databases">
        <title>Gilvimarinus fulvus sp. nov., isolated from the surface of Kelp.</title>
        <authorList>
            <person name="Sun Y.Y."/>
            <person name="Gong Y."/>
            <person name="Du Z.J."/>
        </authorList>
    </citation>
    <scope>NUCLEOTIDE SEQUENCE [LARGE SCALE GENOMIC DNA]</scope>
    <source>
        <strain evidence="3 4">SDUM040013</strain>
    </source>
</reference>
<dbReference type="Proteomes" id="UP001273505">
    <property type="component" value="Unassembled WGS sequence"/>
</dbReference>
<dbReference type="SUPFAM" id="SSF81901">
    <property type="entry name" value="HCP-like"/>
    <property type="match status" value="1"/>
</dbReference>
<name>A0ABU4S157_9GAMM</name>
<dbReference type="Pfam" id="PF13181">
    <property type="entry name" value="TPR_8"/>
    <property type="match status" value="1"/>
</dbReference>
<sequence>MQILKKATLILTTALIANVSWSAQSDIDAIEDAYLGGQPAALVNLIDSTQGYDRFLAKYRLGMMYSFSQQSDQAKATFASLISGLEEHLVANPNDSEALVLLAYTCGYSITLDPAKATSYGQKSYQALAKAETLAPNNPRVYLVKGILQYNTPAAYGGSKDIAKQALEQALALYPNDVNSGYYWGHDEANIWLGLTLLELGDKTSALTHFQAAATLEPNNGWAKYLLSSNTQ</sequence>
<dbReference type="PROSITE" id="PS50005">
    <property type="entry name" value="TPR"/>
    <property type="match status" value="1"/>
</dbReference>
<evidence type="ECO:0000313" key="4">
    <source>
        <dbReference type="Proteomes" id="UP001273505"/>
    </source>
</evidence>
<comment type="caution">
    <text evidence="3">The sequence shown here is derived from an EMBL/GenBank/DDBJ whole genome shotgun (WGS) entry which is preliminary data.</text>
</comment>
<feature type="chain" id="PRO_5045411876" evidence="2">
    <location>
        <begin position="26"/>
        <end position="232"/>
    </location>
</feature>
<dbReference type="InterPro" id="IPR011990">
    <property type="entry name" value="TPR-like_helical_dom_sf"/>
</dbReference>
<proteinExistence type="predicted"/>
<keyword evidence="2" id="KW-0732">Signal</keyword>
<dbReference type="EMBL" id="JAXAFO010000013">
    <property type="protein sequence ID" value="MDX6849588.1"/>
    <property type="molecule type" value="Genomic_DNA"/>
</dbReference>
<evidence type="ECO:0000256" key="1">
    <source>
        <dbReference type="PROSITE-ProRule" id="PRU00339"/>
    </source>
</evidence>
<evidence type="ECO:0000256" key="2">
    <source>
        <dbReference type="SAM" id="SignalP"/>
    </source>
</evidence>
<feature type="signal peptide" evidence="2">
    <location>
        <begin position="1"/>
        <end position="25"/>
    </location>
</feature>
<dbReference type="RefSeq" id="WP_302724846.1">
    <property type="nucleotide sequence ID" value="NZ_JAULRU010000823.1"/>
</dbReference>
<protein>
    <submittedName>
        <fullName evidence="3">Tetratricopeptide repeat protein</fullName>
    </submittedName>
</protein>
<gene>
    <name evidence="3" type="ORF">SCD92_09460</name>
</gene>
<keyword evidence="1" id="KW-0802">TPR repeat</keyword>
<dbReference type="InterPro" id="IPR019734">
    <property type="entry name" value="TPR_rpt"/>
</dbReference>
<organism evidence="3 4">
    <name type="scientific">Gilvimarinus gilvus</name>
    <dbReference type="NCBI Taxonomy" id="3058038"/>
    <lineage>
        <taxon>Bacteria</taxon>
        <taxon>Pseudomonadati</taxon>
        <taxon>Pseudomonadota</taxon>
        <taxon>Gammaproteobacteria</taxon>
        <taxon>Cellvibrionales</taxon>
        <taxon>Cellvibrionaceae</taxon>
        <taxon>Gilvimarinus</taxon>
    </lineage>
</organism>
<dbReference type="Pfam" id="PF13174">
    <property type="entry name" value="TPR_6"/>
    <property type="match status" value="1"/>
</dbReference>
<dbReference type="Gene3D" id="1.25.40.10">
    <property type="entry name" value="Tetratricopeptide repeat domain"/>
    <property type="match status" value="1"/>
</dbReference>